<dbReference type="SMART" id="SM00044">
    <property type="entry name" value="CYCc"/>
    <property type="match status" value="1"/>
</dbReference>
<dbReference type="InterPro" id="IPR011009">
    <property type="entry name" value="Kinase-like_dom_sf"/>
</dbReference>
<dbReference type="Pfam" id="PF02036">
    <property type="entry name" value="SCP2"/>
    <property type="match status" value="1"/>
</dbReference>
<dbReference type="InterPro" id="IPR003033">
    <property type="entry name" value="SCP2_sterol-bd_dom"/>
</dbReference>
<reference evidence="7 8" key="1">
    <citation type="submission" date="2019-03" db="EMBL/GenBank/DDBJ databases">
        <title>Genomic Encyclopedia of Type Strains, Phase IV (KMG-IV): sequencing the most valuable type-strain genomes for metagenomic binning, comparative biology and taxonomic classification.</title>
        <authorList>
            <person name="Goeker M."/>
        </authorList>
    </citation>
    <scope>NUCLEOTIDE SEQUENCE [LARGE SCALE GENOMIC DNA]</scope>
    <source>
        <strain evidence="7 8">DSM 26377</strain>
    </source>
</reference>
<dbReference type="InterPro" id="IPR000719">
    <property type="entry name" value="Prot_kinase_dom"/>
</dbReference>
<dbReference type="InterPro" id="IPR036527">
    <property type="entry name" value="SCP2_sterol-bd_dom_sf"/>
</dbReference>
<keyword evidence="8" id="KW-1185">Reference proteome</keyword>
<keyword evidence="3" id="KW-0547">Nucleotide-binding</keyword>
<dbReference type="Pfam" id="PF07714">
    <property type="entry name" value="PK_Tyr_Ser-Thr"/>
    <property type="match status" value="1"/>
</dbReference>
<dbReference type="CDD" id="cd07302">
    <property type="entry name" value="CHD"/>
    <property type="match status" value="1"/>
</dbReference>
<keyword evidence="4" id="KW-0067">ATP-binding</keyword>
<comment type="subcellular location">
    <subcellularLocation>
        <location evidence="1">Membrane</location>
        <topology evidence="1">Single-pass membrane protein</topology>
    </subcellularLocation>
</comment>
<sequence length="1597" mass="173474">MVSMQDPAAGDANAEVPGVLLGRGRYRVLRLLDTSDVRRLYVVRDQRLDRDVILTRFTAEIGAQEWLRRATRAATRLGDHPGLFTLLDAAGDDDAPFLVCEYADGAPLQRQLPQSVDSVLGLARQLCDALSHAHAREVCGLDLDAATIWLTTEGRIKIGDFGAGLASPATRDAAGDVRALAQLLRFLAVRVEAEPRRVLLVETLDRLLAEPESAPAGGDAVTVCALASQLARIAGPAAELRAAQSEADEAAADFFGRDRELAVLRAGLRAAQKAHGRLILLAGDPGIGKTRLTEEFARESRAAGFQVLSGRCHEGEGAPAYWPWIQILRLLARSRDVASLRAQMGAGAPDLVQMLPELRHLLPDLAATPPDSMDSEHARFRLFDAFAGFLREAARDVPLMLVLDDLHWADRPSLALLGALVRDLAGMRLLIIGTHRIAEVGPGHALSGLLTNLRREPAAELLQLRGLHERDMRRLLDVLAGSPLPGAISQGLAKESEGNPFFAGELFRHMIERGVLQFRSMWVQDADSHAFGLPEGVSAVIERRLSNLSRPCLRALEAGAVIGRSFDAALLARVTGVAMAPLLALLDEAVVARVIERPSNAGDPWRFVHALIRETLYRHLPEGGRVAAHRKVGHALEASGGPVLPVIELAHHFRQCLAADTADRVLRYSRAAGESASARFAHEEAVTHFTTAIEAAALCRDDPARRVDLRLRLADALRCAGDSERASQTYIAVADEARGAGLGPEQARAALGLGSVSFGASWWASLIADPTLLRLLREARRAVGDDHPELRARIAARISLELYCTEAWEYCTDVADEAVAYSARLGPSVAAATAAAVKCVAAVRPHNGAEHADRVRECLALGEASGSRVAVINAHVLHFFDFSTCVDRDPLDACIDGYQKLADEMREAQHLWYGLMLRAMQRMLDGDMAEAERAAAAALEIGQRAEDRNSAMIYGGQMGIIRFFQGRSAELESPFRGFAVRYPAIPGWSAALALSLAEGDRADEARIELDRFGATAFSSLRTDNLWFNAMAMFAVAALACGHAGAAQRLYDLLLPYANRYAFCPPGLGARGPIAFGLACCALMLRRYEDTARFAELAAQNARRMRDRPFEYYAQCIQGAVLAVRPARGDPARGRELILAAEASCEPLGVAPLSQRRWFRARIREIAARNGNEAAAEEALAGAGETPAARRGRRHGLLPTLRRWSFGLRNRLDQWRAAIGARVIRAVGARIRDVPDEKLERLFARPLVQWLLFTMMAGSFRPRLAFGFEGEVTYELSYRSDAMRGRDPATWTLSVKGRRARARSGPGHDPAAHIRMSVPTLLRISFGEITSVAAMVAGLTDVRGDLTLASRLVEMFGGIAPVSTSAPDLLSQQTANARTLRALLAEFDIGVPGASLREEKSEASSLLAQRPEASHAIGADGTVTLLFTDMEGFSRMTEQLGDARAHQLMQDHHRIVRSAIAEHDGYEVEVLGDGFQIAFATARKALACAVAIQHAFDDHNRLRPTQPIHVRMGVHVGEAIQERDKFFGKTVIVAFRVSALATAGEILATRAVRALTEHEGRFVFGPDRSLELKGLESRFVAASVDWRAIARPQETAAT</sequence>
<evidence type="ECO:0000313" key="8">
    <source>
        <dbReference type="Proteomes" id="UP000295341"/>
    </source>
</evidence>
<dbReference type="Gene3D" id="1.10.510.10">
    <property type="entry name" value="Transferase(Phosphotransferase) domain 1"/>
    <property type="match status" value="1"/>
</dbReference>
<dbReference type="OrthoDB" id="9816555at2"/>
<dbReference type="EMBL" id="SOBT01000008">
    <property type="protein sequence ID" value="TDU32117.1"/>
    <property type="molecule type" value="Genomic_DNA"/>
</dbReference>
<dbReference type="Pfam" id="PF13191">
    <property type="entry name" value="AAA_16"/>
    <property type="match status" value="1"/>
</dbReference>
<dbReference type="PANTHER" id="PTHR16305">
    <property type="entry name" value="TESTICULAR SOLUBLE ADENYLYL CYCLASE"/>
    <property type="match status" value="1"/>
</dbReference>
<feature type="domain" description="Guanylate cyclase" evidence="6">
    <location>
        <begin position="1423"/>
        <end position="1537"/>
    </location>
</feature>
<evidence type="ECO:0000256" key="1">
    <source>
        <dbReference type="ARBA" id="ARBA00004167"/>
    </source>
</evidence>
<accession>A0A4R7PDG1</accession>
<gene>
    <name evidence="7" type="ORF">DFR24_1505</name>
</gene>
<dbReference type="GO" id="GO:0004016">
    <property type="term" value="F:adenylate cyclase activity"/>
    <property type="evidence" value="ECO:0007669"/>
    <property type="project" value="TreeGrafter"/>
</dbReference>
<dbReference type="GO" id="GO:0016020">
    <property type="term" value="C:membrane"/>
    <property type="evidence" value="ECO:0007669"/>
    <property type="project" value="UniProtKB-SubCell"/>
</dbReference>
<dbReference type="Gene3D" id="3.30.200.20">
    <property type="entry name" value="Phosphorylase Kinase, domain 1"/>
    <property type="match status" value="1"/>
</dbReference>
<dbReference type="Proteomes" id="UP000295341">
    <property type="component" value="Unassembled WGS sequence"/>
</dbReference>
<dbReference type="SUPFAM" id="SSF56112">
    <property type="entry name" value="Protein kinase-like (PK-like)"/>
    <property type="match status" value="1"/>
</dbReference>
<dbReference type="InterPro" id="IPR027417">
    <property type="entry name" value="P-loop_NTPase"/>
</dbReference>
<evidence type="ECO:0000256" key="2">
    <source>
        <dbReference type="ARBA" id="ARBA00008171"/>
    </source>
</evidence>
<dbReference type="PROSITE" id="PS50125">
    <property type="entry name" value="GUANYLATE_CYCLASE_2"/>
    <property type="match status" value="1"/>
</dbReference>
<dbReference type="SUPFAM" id="SSF52540">
    <property type="entry name" value="P-loop containing nucleoside triphosphate hydrolases"/>
    <property type="match status" value="1"/>
</dbReference>
<dbReference type="PANTHER" id="PTHR16305:SF28">
    <property type="entry name" value="GUANYLATE CYCLASE DOMAIN-CONTAINING PROTEIN"/>
    <property type="match status" value="1"/>
</dbReference>
<dbReference type="GO" id="GO:0035556">
    <property type="term" value="P:intracellular signal transduction"/>
    <property type="evidence" value="ECO:0007669"/>
    <property type="project" value="InterPro"/>
</dbReference>
<dbReference type="SUPFAM" id="SSF55073">
    <property type="entry name" value="Nucleotide cyclase"/>
    <property type="match status" value="1"/>
</dbReference>
<protein>
    <submittedName>
        <fullName evidence="7">SCP-2 sterol transfer family protein</fullName>
    </submittedName>
</protein>
<dbReference type="SUPFAM" id="SSF55718">
    <property type="entry name" value="SCP-like"/>
    <property type="match status" value="1"/>
</dbReference>
<name>A0A4R7PDG1_9GAMM</name>
<dbReference type="Gene3D" id="3.40.50.300">
    <property type="entry name" value="P-loop containing nucleotide triphosphate hydrolases"/>
    <property type="match status" value="1"/>
</dbReference>
<dbReference type="Gene3D" id="3.30.1050.10">
    <property type="entry name" value="SCP2 sterol-binding domain"/>
    <property type="match status" value="1"/>
</dbReference>
<dbReference type="PROSITE" id="PS50011">
    <property type="entry name" value="PROTEIN_KINASE_DOM"/>
    <property type="match status" value="1"/>
</dbReference>
<evidence type="ECO:0000313" key="7">
    <source>
        <dbReference type="EMBL" id="TDU32117.1"/>
    </source>
</evidence>
<dbReference type="GO" id="GO:0004672">
    <property type="term" value="F:protein kinase activity"/>
    <property type="evidence" value="ECO:0007669"/>
    <property type="project" value="InterPro"/>
</dbReference>
<evidence type="ECO:0000259" key="6">
    <source>
        <dbReference type="PROSITE" id="PS50125"/>
    </source>
</evidence>
<comment type="caution">
    <text evidence="7">The sequence shown here is derived from an EMBL/GenBank/DDBJ whole genome shotgun (WGS) entry which is preliminary data.</text>
</comment>
<evidence type="ECO:0000259" key="5">
    <source>
        <dbReference type="PROSITE" id="PS50011"/>
    </source>
</evidence>
<dbReference type="Pfam" id="PF00211">
    <property type="entry name" value="Guanylate_cyc"/>
    <property type="match status" value="1"/>
</dbReference>
<dbReference type="Gene3D" id="3.30.70.1230">
    <property type="entry name" value="Nucleotide cyclase"/>
    <property type="match status" value="1"/>
</dbReference>
<dbReference type="GO" id="GO:0009190">
    <property type="term" value="P:cyclic nucleotide biosynthetic process"/>
    <property type="evidence" value="ECO:0007669"/>
    <property type="project" value="InterPro"/>
</dbReference>
<comment type="similarity">
    <text evidence="2">Belongs to the protein kinase superfamily. TKL Ser/Thr protein kinase family. ROCO subfamily.</text>
</comment>
<dbReference type="GO" id="GO:0005737">
    <property type="term" value="C:cytoplasm"/>
    <property type="evidence" value="ECO:0007669"/>
    <property type="project" value="TreeGrafter"/>
</dbReference>
<dbReference type="InterPro" id="IPR001245">
    <property type="entry name" value="Ser-Thr/Tyr_kinase_cat_dom"/>
</dbReference>
<dbReference type="GO" id="GO:0005524">
    <property type="term" value="F:ATP binding"/>
    <property type="evidence" value="ECO:0007669"/>
    <property type="project" value="UniProtKB-KW"/>
</dbReference>
<evidence type="ECO:0000256" key="3">
    <source>
        <dbReference type="ARBA" id="ARBA00022741"/>
    </source>
</evidence>
<dbReference type="InterPro" id="IPR041664">
    <property type="entry name" value="AAA_16"/>
</dbReference>
<organism evidence="7 8">
    <name type="scientific">Panacagrimonas perspica</name>
    <dbReference type="NCBI Taxonomy" id="381431"/>
    <lineage>
        <taxon>Bacteria</taxon>
        <taxon>Pseudomonadati</taxon>
        <taxon>Pseudomonadota</taxon>
        <taxon>Gammaproteobacteria</taxon>
        <taxon>Nevskiales</taxon>
        <taxon>Nevskiaceae</taxon>
        <taxon>Panacagrimonas</taxon>
    </lineage>
</organism>
<dbReference type="InterPro" id="IPR029787">
    <property type="entry name" value="Nucleotide_cyclase"/>
</dbReference>
<evidence type="ECO:0000256" key="4">
    <source>
        <dbReference type="ARBA" id="ARBA00022840"/>
    </source>
</evidence>
<dbReference type="InterPro" id="IPR001054">
    <property type="entry name" value="A/G_cyclase"/>
</dbReference>
<feature type="domain" description="Protein kinase" evidence="5">
    <location>
        <begin position="26"/>
        <end position="387"/>
    </location>
</feature>
<proteinExistence type="inferred from homology"/>